<name>A0A149W257_9PROT</name>
<evidence type="ECO:0000259" key="6">
    <source>
        <dbReference type="Pfam" id="PF03755"/>
    </source>
</evidence>
<dbReference type="GeneID" id="301709863"/>
<dbReference type="PANTHER" id="PTHR30636:SF3">
    <property type="entry name" value="UPF0701 PROTEIN YICC"/>
    <property type="match status" value="1"/>
</dbReference>
<keyword evidence="4" id="KW-0378">Hydrolase</keyword>
<reference evidence="8 9" key="1">
    <citation type="submission" date="2016-01" db="EMBL/GenBank/DDBJ databases">
        <title>Genome sequence of the acidophilic iron oxidising Ferrovum strain Z-31.</title>
        <authorList>
            <person name="Poehlein A."/>
            <person name="Ullrich S.R."/>
            <person name="Schloemann M."/>
            <person name="Muehling M."/>
            <person name="Daniel R."/>
        </authorList>
    </citation>
    <scope>NUCLEOTIDE SEQUENCE [LARGE SCALE GENOMIC DNA]</scope>
    <source>
        <strain evidence="8 9">Z-31</strain>
    </source>
</reference>
<dbReference type="Pfam" id="PF08340">
    <property type="entry name" value="YicC-like_C"/>
    <property type="match status" value="1"/>
</dbReference>
<dbReference type="PANTHER" id="PTHR30636">
    <property type="entry name" value="UPF0701 PROTEIN YICC"/>
    <property type="match status" value="1"/>
</dbReference>
<comment type="similarity">
    <text evidence="5">Belongs to the YicC/YloC family.</text>
</comment>
<keyword evidence="9" id="KW-1185">Reference proteome</keyword>
<evidence type="ECO:0000313" key="8">
    <source>
        <dbReference type="EMBL" id="KXW59194.1"/>
    </source>
</evidence>
<dbReference type="AlphaFoldDB" id="A0A149W257"/>
<evidence type="ECO:0000259" key="7">
    <source>
        <dbReference type="Pfam" id="PF08340"/>
    </source>
</evidence>
<protein>
    <recommendedName>
        <fullName evidence="10">YicC family protein</fullName>
    </recommendedName>
</protein>
<organism evidence="8 9">
    <name type="scientific">Ferrovum myxofaciens</name>
    <dbReference type="NCBI Taxonomy" id="416213"/>
    <lineage>
        <taxon>Bacteria</taxon>
        <taxon>Pseudomonadati</taxon>
        <taxon>Pseudomonadota</taxon>
        <taxon>Betaproteobacteria</taxon>
        <taxon>Ferrovales</taxon>
        <taxon>Ferrovaceae</taxon>
        <taxon>Ferrovum</taxon>
    </lineage>
</organism>
<evidence type="ECO:0000256" key="4">
    <source>
        <dbReference type="ARBA" id="ARBA00022801"/>
    </source>
</evidence>
<dbReference type="NCBIfam" id="TIGR00255">
    <property type="entry name" value="YicC/YloC family endoribonuclease"/>
    <property type="match status" value="1"/>
</dbReference>
<keyword evidence="3" id="KW-0255">Endonuclease</keyword>
<evidence type="ECO:0000256" key="3">
    <source>
        <dbReference type="ARBA" id="ARBA00022759"/>
    </source>
</evidence>
<dbReference type="InterPro" id="IPR013551">
    <property type="entry name" value="YicC-like_C"/>
</dbReference>
<sequence length="289" mass="32932">MNTLYSMTGFASGSQETPDGTLLMELRSVNHRYLELQFRLPDVLRPCEPRLRELLSQSLKRGKVDCRLEWLPHPSKSESLSPDTHTLEQLRVAAALIRKDFPDARPLSVADILNWPGVLPHSLERAPADEWVESLTRTTLHSLSATRSREGQKLGKFLLDHAQAMSARIQPLRERMPALVCAYQEKLTQRLRESLASVDEDRLLQEVAQWSAKIDIAEELSRLDMHLEEVIRVVQAGGQSGKRLDFLMQELHREANTLGSKALHSELSLVSLDLKLHIEQMREQVQNLE</sequence>
<dbReference type="STRING" id="1789004.FEMY_02520"/>
<evidence type="ECO:0000256" key="5">
    <source>
        <dbReference type="ARBA" id="ARBA00035648"/>
    </source>
</evidence>
<evidence type="ECO:0000256" key="1">
    <source>
        <dbReference type="ARBA" id="ARBA00001968"/>
    </source>
</evidence>
<gene>
    <name evidence="8" type="ORF">FEMY_02520</name>
</gene>
<dbReference type="InterPro" id="IPR005229">
    <property type="entry name" value="YicC/YloC-like"/>
</dbReference>
<dbReference type="Proteomes" id="UP000075653">
    <property type="component" value="Unassembled WGS sequence"/>
</dbReference>
<dbReference type="RefSeq" id="WP_227509433.1">
    <property type="nucleotide sequence ID" value="NZ_CP053676.1"/>
</dbReference>
<feature type="domain" description="Endoribonuclease YicC-like N-terminal" evidence="6">
    <location>
        <begin position="5"/>
        <end position="155"/>
    </location>
</feature>
<dbReference type="GO" id="GO:0016787">
    <property type="term" value="F:hydrolase activity"/>
    <property type="evidence" value="ECO:0007669"/>
    <property type="project" value="UniProtKB-KW"/>
</dbReference>
<keyword evidence="2" id="KW-0540">Nuclease</keyword>
<feature type="domain" description="Endoribonuclease YicC-like C-terminal" evidence="7">
    <location>
        <begin position="173"/>
        <end position="289"/>
    </location>
</feature>
<dbReference type="InterPro" id="IPR013527">
    <property type="entry name" value="YicC-like_N"/>
</dbReference>
<comment type="cofactor">
    <cofactor evidence="1">
        <name>a divalent metal cation</name>
        <dbReference type="ChEBI" id="CHEBI:60240"/>
    </cofactor>
</comment>
<dbReference type="Pfam" id="PF03755">
    <property type="entry name" value="YicC-like_N"/>
    <property type="match status" value="1"/>
</dbReference>
<proteinExistence type="inferred from homology"/>
<dbReference type="GO" id="GO:0004521">
    <property type="term" value="F:RNA endonuclease activity"/>
    <property type="evidence" value="ECO:0007669"/>
    <property type="project" value="InterPro"/>
</dbReference>
<dbReference type="PATRIC" id="fig|1789004.3.peg.253"/>
<evidence type="ECO:0008006" key="10">
    <source>
        <dbReference type="Google" id="ProtNLM"/>
    </source>
</evidence>
<comment type="caution">
    <text evidence="8">The sequence shown here is derived from an EMBL/GenBank/DDBJ whole genome shotgun (WGS) entry which is preliminary data.</text>
</comment>
<evidence type="ECO:0000256" key="2">
    <source>
        <dbReference type="ARBA" id="ARBA00022722"/>
    </source>
</evidence>
<accession>A0A149W257</accession>
<dbReference type="EMBL" id="LRRD01000004">
    <property type="protein sequence ID" value="KXW59194.1"/>
    <property type="molecule type" value="Genomic_DNA"/>
</dbReference>
<evidence type="ECO:0000313" key="9">
    <source>
        <dbReference type="Proteomes" id="UP000075653"/>
    </source>
</evidence>